<sequence length="337" mass="37147">MERCWQTLLLLWLTAVANILGNTAEAVEEDAALVRNLSNQSLQVIPPNNNKTSVTKLVIEGNLITLNETDRLALASYPTLEELNLDGNLVTAIPANYFSGVPHLRVLSLARNNLSSLDPEAFSGLDVLTELDLSYNLLTSLPAQLIRELKNLQMLNLLGNHWNCSCPLLSTIGEINAANVTIGGPQVICASPAKQAGTSLLEATAQCSTSPRPTITTSRPKLPTSGHSQQSSTPMKTTLPSSQNPSTSKDQTPVNGNTWKFTACVAALAVITSTLIICAIKGPSWYKLFHNYRHRRLQSEDDLNHQTFTFEQQNGQREKEEEEEDGYYEDPYIRREE</sequence>
<dbReference type="InterPro" id="IPR001611">
    <property type="entry name" value="Leu-rich_rpt"/>
</dbReference>
<keyword evidence="2 5" id="KW-0732">Signal</keyword>
<dbReference type="InterPro" id="IPR000483">
    <property type="entry name" value="Cys-rich_flank_reg_C"/>
</dbReference>
<dbReference type="GO" id="GO:0038023">
    <property type="term" value="F:signaling receptor activity"/>
    <property type="evidence" value="ECO:0007669"/>
    <property type="project" value="TreeGrafter"/>
</dbReference>
<dbReference type="GO" id="GO:1901224">
    <property type="term" value="P:positive regulation of non-canonical NF-kappaB signal transduction"/>
    <property type="evidence" value="ECO:0007669"/>
    <property type="project" value="TreeGrafter"/>
</dbReference>
<dbReference type="AlphaFoldDB" id="A0A9Y4TY62"/>
<dbReference type="PROSITE" id="PS51450">
    <property type="entry name" value="LRR"/>
    <property type="match status" value="1"/>
</dbReference>
<dbReference type="Proteomes" id="UP000694891">
    <property type="component" value="Unplaced"/>
</dbReference>
<evidence type="ECO:0000259" key="6">
    <source>
        <dbReference type="SMART" id="SM00082"/>
    </source>
</evidence>
<keyword evidence="7" id="KW-1185">Reference proteome</keyword>
<dbReference type="Gene3D" id="3.80.10.10">
    <property type="entry name" value="Ribonuclease Inhibitor"/>
    <property type="match status" value="1"/>
</dbReference>
<evidence type="ECO:0000256" key="1">
    <source>
        <dbReference type="ARBA" id="ARBA00022614"/>
    </source>
</evidence>
<dbReference type="PANTHER" id="PTHR31450">
    <property type="entry name" value="LEUCINE-RICH REPEAT-CONTAINING PROTEIN 19 LRRC19 FAMILY MEMBER"/>
    <property type="match status" value="1"/>
</dbReference>
<dbReference type="RefSeq" id="XP_008302483.1">
    <property type="nucleotide sequence ID" value="XM_008304261.1"/>
</dbReference>
<dbReference type="Pfam" id="PF15176">
    <property type="entry name" value="LRR19-TM"/>
    <property type="match status" value="1"/>
</dbReference>
<dbReference type="PANTHER" id="PTHR31450:SF4">
    <property type="entry name" value="LEUCINE-RICH REPEAT-CONTAINING PROTEIN 19"/>
    <property type="match status" value="1"/>
</dbReference>
<organism evidence="7 8">
    <name type="scientific">Stegastes partitus</name>
    <name type="common">bicolor damselfish</name>
    <dbReference type="NCBI Taxonomy" id="144197"/>
    <lineage>
        <taxon>Eukaryota</taxon>
        <taxon>Metazoa</taxon>
        <taxon>Chordata</taxon>
        <taxon>Craniata</taxon>
        <taxon>Vertebrata</taxon>
        <taxon>Euteleostomi</taxon>
        <taxon>Actinopterygii</taxon>
        <taxon>Neopterygii</taxon>
        <taxon>Teleostei</taxon>
        <taxon>Neoteleostei</taxon>
        <taxon>Acanthomorphata</taxon>
        <taxon>Ovalentaria</taxon>
        <taxon>Pomacentridae</taxon>
        <taxon>Stegastes</taxon>
    </lineage>
</organism>
<keyword evidence="1" id="KW-0433">Leucine-rich repeat</keyword>
<evidence type="ECO:0000256" key="4">
    <source>
        <dbReference type="SAM" id="MobiDB-lite"/>
    </source>
</evidence>
<feature type="region of interest" description="Disordered" evidence="4">
    <location>
        <begin position="204"/>
        <end position="254"/>
    </location>
</feature>
<evidence type="ECO:0000313" key="7">
    <source>
        <dbReference type="Proteomes" id="UP000694891"/>
    </source>
</evidence>
<evidence type="ECO:0000256" key="3">
    <source>
        <dbReference type="ARBA" id="ARBA00022737"/>
    </source>
</evidence>
<feature type="compositionally biased region" description="Low complexity" evidence="4">
    <location>
        <begin position="208"/>
        <end position="220"/>
    </location>
</feature>
<dbReference type="GO" id="GO:0005886">
    <property type="term" value="C:plasma membrane"/>
    <property type="evidence" value="ECO:0007669"/>
    <property type="project" value="TreeGrafter"/>
</dbReference>
<keyword evidence="3" id="KW-0677">Repeat</keyword>
<accession>A0A9Y4TY62</accession>
<dbReference type="GeneID" id="103374214"/>
<proteinExistence type="predicted"/>
<feature type="domain" description="LRRCT" evidence="6">
    <location>
        <begin position="160"/>
        <end position="208"/>
    </location>
</feature>
<dbReference type="SUPFAM" id="SSF52058">
    <property type="entry name" value="L domain-like"/>
    <property type="match status" value="1"/>
</dbReference>
<name>A0A9Y4TY62_9TELE</name>
<dbReference type="InterPro" id="IPR003591">
    <property type="entry name" value="Leu-rich_rpt_typical-subtyp"/>
</dbReference>
<feature type="region of interest" description="Disordered" evidence="4">
    <location>
        <begin position="309"/>
        <end position="337"/>
    </location>
</feature>
<protein>
    <submittedName>
        <fullName evidence="8">Leucine-rich repeat-containing protein 19</fullName>
    </submittedName>
</protein>
<evidence type="ECO:0000313" key="8">
    <source>
        <dbReference type="RefSeq" id="XP_008302483.1"/>
    </source>
</evidence>
<evidence type="ECO:0000256" key="2">
    <source>
        <dbReference type="ARBA" id="ARBA00022729"/>
    </source>
</evidence>
<dbReference type="InterPro" id="IPR032675">
    <property type="entry name" value="LRR_dom_sf"/>
</dbReference>
<dbReference type="SMART" id="SM00369">
    <property type="entry name" value="LRR_TYP"/>
    <property type="match status" value="3"/>
</dbReference>
<dbReference type="Pfam" id="PF13855">
    <property type="entry name" value="LRR_8"/>
    <property type="match status" value="1"/>
</dbReference>
<feature type="signal peptide" evidence="5">
    <location>
        <begin position="1"/>
        <end position="26"/>
    </location>
</feature>
<feature type="chain" id="PRO_5041278820" evidence="5">
    <location>
        <begin position="27"/>
        <end position="337"/>
    </location>
</feature>
<evidence type="ECO:0000256" key="5">
    <source>
        <dbReference type="SAM" id="SignalP"/>
    </source>
</evidence>
<reference evidence="8" key="1">
    <citation type="submission" date="2025-08" db="UniProtKB">
        <authorList>
            <consortium name="RefSeq"/>
        </authorList>
    </citation>
    <scope>IDENTIFICATION</scope>
</reference>
<gene>
    <name evidence="8" type="primary">LOC103374214</name>
</gene>
<feature type="compositionally biased region" description="Polar residues" evidence="4">
    <location>
        <begin position="225"/>
        <end position="254"/>
    </location>
</feature>
<dbReference type="SMART" id="SM00082">
    <property type="entry name" value="LRRCT"/>
    <property type="match status" value="1"/>
</dbReference>